<protein>
    <recommendedName>
        <fullName evidence="4">Oligosaccharide repeat unit polymerase</fullName>
    </recommendedName>
</protein>
<evidence type="ECO:0000256" key="1">
    <source>
        <dbReference type="SAM" id="Phobius"/>
    </source>
</evidence>
<dbReference type="RefSeq" id="WP_062300827.1">
    <property type="nucleotide sequence ID" value="NZ_LRPB01000023.1"/>
</dbReference>
<feature type="transmembrane region" description="Helical" evidence="1">
    <location>
        <begin position="68"/>
        <end position="88"/>
    </location>
</feature>
<feature type="transmembrane region" description="Helical" evidence="1">
    <location>
        <begin position="354"/>
        <end position="376"/>
    </location>
</feature>
<feature type="transmembrane region" description="Helical" evidence="1">
    <location>
        <begin position="37"/>
        <end position="56"/>
    </location>
</feature>
<sequence>MFDPQIYSYSKLLAVLIPYVLLFFTTIFIIRGSTLRLLFVMFFGGFFFYSGLGYGFKFGLADNYQHYFLIFATVFCLSIVIFNRIISLKELDFTYVNNRLESIFDNRYLINFIIVGYLSSFVLDLITPEFKLGNLISPPRPNLLADFQGRFDGTESTTFLNSIFKYFRSLIYPFYMVVLIKQIKRIPLFVLLLFAPLYLEYCSKAYIGRSAILLSLIFLFMMLWKFRPEIRRRILIITLVVFPSFVVFSFVYQVIRNPNSKGFNEDLNVTVAAEILINTEVSLPTSSSRIVDQDERVNLKDHLTWMFTASIPKFGLFELKKGLAGYEIAEIIVGKKRSTPGFWVPLTGYLTENIYVYGKLFFWFPAIIIAFLLCFIGKCFGEIPLLYGFVLFLGLTFAYNLNRAGIGSSLPLLVTYNMIMFLFLFLVFRKVNFKWKLHGA</sequence>
<gene>
    <name evidence="2" type="ORF">AWW67_02520</name>
</gene>
<reference evidence="2 3" key="1">
    <citation type="submission" date="2016-01" db="EMBL/GenBank/DDBJ databases">
        <title>Genome sequencing of Roseivirga seohaensis SW-152.</title>
        <authorList>
            <person name="Selvaratnam C."/>
            <person name="Thevarajoo S."/>
            <person name="Goh K.M."/>
            <person name="Ee R."/>
            <person name="Chan K.-G."/>
            <person name="Chong C.S."/>
        </authorList>
    </citation>
    <scope>NUCLEOTIDE SEQUENCE [LARGE SCALE GENOMIC DNA]</scope>
    <source>
        <strain evidence="2 3">SW-152</strain>
    </source>
</reference>
<proteinExistence type="predicted"/>
<feature type="transmembrane region" description="Helical" evidence="1">
    <location>
        <begin position="205"/>
        <end position="224"/>
    </location>
</feature>
<feature type="transmembrane region" description="Helical" evidence="1">
    <location>
        <begin position="12"/>
        <end position="31"/>
    </location>
</feature>
<dbReference type="STRING" id="1914963.AWW67_02520"/>
<feature type="transmembrane region" description="Helical" evidence="1">
    <location>
        <begin position="408"/>
        <end position="428"/>
    </location>
</feature>
<evidence type="ECO:0000313" key="2">
    <source>
        <dbReference type="EMBL" id="KYG84009.1"/>
    </source>
</evidence>
<comment type="caution">
    <text evidence="2">The sequence shown here is derived from an EMBL/GenBank/DDBJ whole genome shotgun (WGS) entry which is preliminary data.</text>
</comment>
<feature type="transmembrane region" description="Helical" evidence="1">
    <location>
        <begin position="108"/>
        <end position="126"/>
    </location>
</feature>
<evidence type="ECO:0008006" key="4">
    <source>
        <dbReference type="Google" id="ProtNLM"/>
    </source>
</evidence>
<keyword evidence="1" id="KW-0472">Membrane</keyword>
<dbReference type="EMBL" id="LRPB01000023">
    <property type="protein sequence ID" value="KYG84009.1"/>
    <property type="molecule type" value="Genomic_DNA"/>
</dbReference>
<accession>A0A150XZ04</accession>
<feature type="transmembrane region" description="Helical" evidence="1">
    <location>
        <begin position="383"/>
        <end position="402"/>
    </location>
</feature>
<feature type="transmembrane region" description="Helical" evidence="1">
    <location>
        <begin position="236"/>
        <end position="255"/>
    </location>
</feature>
<dbReference type="Proteomes" id="UP000075663">
    <property type="component" value="Unassembled WGS sequence"/>
</dbReference>
<keyword evidence="1" id="KW-1133">Transmembrane helix</keyword>
<evidence type="ECO:0000313" key="3">
    <source>
        <dbReference type="Proteomes" id="UP000075663"/>
    </source>
</evidence>
<name>A0A150XZ04_9BACT</name>
<feature type="transmembrane region" description="Helical" evidence="1">
    <location>
        <begin position="174"/>
        <end position="199"/>
    </location>
</feature>
<keyword evidence="1" id="KW-0812">Transmembrane</keyword>
<organism evidence="2 3">
    <name type="scientific">Roseivirga seohaensis</name>
    <dbReference type="NCBI Taxonomy" id="1914963"/>
    <lineage>
        <taxon>Bacteria</taxon>
        <taxon>Pseudomonadati</taxon>
        <taxon>Bacteroidota</taxon>
        <taxon>Cytophagia</taxon>
        <taxon>Cytophagales</taxon>
        <taxon>Roseivirgaceae</taxon>
        <taxon>Roseivirga</taxon>
    </lineage>
</organism>
<dbReference type="AlphaFoldDB" id="A0A150XZ04"/>